<keyword evidence="5" id="KW-1185">Reference proteome</keyword>
<dbReference type="InterPro" id="IPR051023">
    <property type="entry name" value="PP2A_Regulatory_Subunit_A"/>
</dbReference>
<dbReference type="GO" id="GO:0019888">
    <property type="term" value="F:protein phosphatase regulator activity"/>
    <property type="evidence" value="ECO:0007669"/>
    <property type="project" value="TreeGrafter"/>
</dbReference>
<sequence length="954" mass="104694">MAHTISDLRSHLSPPLSTHTDHFLKCLLLLTSSTTLSPKAASKIITAKYKELAKLLRTKRETIDDELPPDVEEAFFGENGDEYEIKITSETLGLTVENVLERTVVRTVIPNQSAYLAGAKVGSVVSRVGSRSTCNCTHFETIDELRQSVRPLTLTLKNIPPPSLTTGRTLMSSLIDSSNTTTSTVASVSQRMCEILVMAVIAFKEAKEEEKVLGVGKVLKEYIKRCGGHGEEKISDSVNYNCTGDPESVEVSINNLNLSSTERGSFAPNAPPSPPSKPPLPPTSPQSPQSQSTSFHFTSTPLLLNDCLQRSQSLLSSFTVSSPLTPLLIPLINLLTSILEFDTQPPATHDYQSTDDLGAAGNLMKVVVRSGCLAGGGWGNRFVSFVHGLSGSKSALSRKVGVSLCPILWTFSTFPYRLQLRGIITRSLHDIDQTVRRSTNRVLQEIVESRHRETPWLVLMCERAMTDPVGELRGNAVSLVCALCERCQETEEVLPQDRTSQDASSKLFEDIYLLQCKLLPIATRLAEDKSANVRLAVASHADRLVGALGGHWIVVLNDLFMALLKDEDEKVRTEAVYTVPRLVHQVFLTTSVDMQSEVLTSVFMSMTKMVNDTSTSVRVSLATSAGQMLVLITKPDKSPEGEDERNSISSSDGAAGTGNGGVAATSPKGKRSMMNMMTGRANKELTPVSNNPHLHYVDENILPVVQRLLHDTDPSVCSNALRAVANASHDINSKKADSAEVDFVPVLKEKQVLRLLPTLTHLSTNEKWRVRRSAVEVVPALVKSTTGMKSRAEIGNLAVSLLTDPVAEVRKSAGYALCVASSLKKKKDDWLDLVVVPHLQSTMVKSDHRQRLIAVFMLRTLINKHRDEKLYLKDPSHIVKFYTLTLSMSKDALANVRLNVGKTFAETAWKTTLEEINSEEGNKVKSEIKRELKTMIGDKDADVRYFSRVASGEI</sequence>
<organism evidence="4 5">
    <name type="scientific">Triparma laevis f. longispina</name>
    <dbReference type="NCBI Taxonomy" id="1714387"/>
    <lineage>
        <taxon>Eukaryota</taxon>
        <taxon>Sar</taxon>
        <taxon>Stramenopiles</taxon>
        <taxon>Ochrophyta</taxon>
        <taxon>Bolidophyceae</taxon>
        <taxon>Parmales</taxon>
        <taxon>Triparmaceae</taxon>
        <taxon>Triparma</taxon>
    </lineage>
</organism>
<keyword evidence="1" id="KW-0677">Repeat</keyword>
<dbReference type="GO" id="GO:0000159">
    <property type="term" value="C:protein phosphatase type 2A complex"/>
    <property type="evidence" value="ECO:0007669"/>
    <property type="project" value="TreeGrafter"/>
</dbReference>
<comment type="caution">
    <text evidence="4">The sequence shown here is derived from an EMBL/GenBank/DDBJ whole genome shotgun (WGS) entry which is preliminary data.</text>
</comment>
<dbReference type="Proteomes" id="UP001165122">
    <property type="component" value="Unassembled WGS sequence"/>
</dbReference>
<evidence type="ECO:0000313" key="4">
    <source>
        <dbReference type="EMBL" id="GMH74211.1"/>
    </source>
</evidence>
<feature type="compositionally biased region" description="Pro residues" evidence="3">
    <location>
        <begin position="269"/>
        <end position="285"/>
    </location>
</feature>
<feature type="repeat" description="HEAT" evidence="2">
    <location>
        <begin position="518"/>
        <end position="553"/>
    </location>
</feature>
<reference evidence="5" key="1">
    <citation type="journal article" date="2023" name="Commun. Biol.">
        <title>Genome analysis of Parmales, the sister group of diatoms, reveals the evolutionary specialization of diatoms from phago-mixotrophs to photoautotrophs.</title>
        <authorList>
            <person name="Ban H."/>
            <person name="Sato S."/>
            <person name="Yoshikawa S."/>
            <person name="Yamada K."/>
            <person name="Nakamura Y."/>
            <person name="Ichinomiya M."/>
            <person name="Sato N."/>
            <person name="Blanc-Mathieu R."/>
            <person name="Endo H."/>
            <person name="Kuwata A."/>
            <person name="Ogata H."/>
        </authorList>
    </citation>
    <scope>NUCLEOTIDE SEQUENCE [LARGE SCALE GENOMIC DNA]</scope>
    <source>
        <strain evidence="5">NIES 3700</strain>
    </source>
</reference>
<feature type="region of interest" description="Disordered" evidence="3">
    <location>
        <begin position="260"/>
        <end position="295"/>
    </location>
</feature>
<accession>A0A9W7AJT5</accession>
<feature type="region of interest" description="Disordered" evidence="3">
    <location>
        <begin position="632"/>
        <end position="673"/>
    </location>
</feature>
<evidence type="ECO:0000313" key="5">
    <source>
        <dbReference type="Proteomes" id="UP001165122"/>
    </source>
</evidence>
<dbReference type="OrthoDB" id="340346at2759"/>
<evidence type="ECO:0000256" key="1">
    <source>
        <dbReference type="ARBA" id="ARBA00022737"/>
    </source>
</evidence>
<name>A0A9W7AJT5_9STRA</name>
<gene>
    <name evidence="4" type="ORF">TrLO_g13856</name>
</gene>
<dbReference type="SUPFAM" id="SSF48371">
    <property type="entry name" value="ARM repeat"/>
    <property type="match status" value="1"/>
</dbReference>
<dbReference type="SUPFAM" id="SSF50156">
    <property type="entry name" value="PDZ domain-like"/>
    <property type="match status" value="1"/>
</dbReference>
<feature type="compositionally biased region" description="Low complexity" evidence="3">
    <location>
        <begin position="286"/>
        <end position="295"/>
    </location>
</feature>
<dbReference type="Gene3D" id="1.25.10.10">
    <property type="entry name" value="Leucine-rich Repeat Variant"/>
    <property type="match status" value="1"/>
</dbReference>
<dbReference type="AlphaFoldDB" id="A0A9W7AJT5"/>
<dbReference type="EMBL" id="BRXW01000692">
    <property type="protein sequence ID" value="GMH74211.1"/>
    <property type="molecule type" value="Genomic_DNA"/>
</dbReference>
<feature type="repeat" description="HEAT" evidence="2">
    <location>
        <begin position="755"/>
        <end position="793"/>
    </location>
</feature>
<dbReference type="InterPro" id="IPR016024">
    <property type="entry name" value="ARM-type_fold"/>
</dbReference>
<dbReference type="GO" id="GO:0005829">
    <property type="term" value="C:cytosol"/>
    <property type="evidence" value="ECO:0007669"/>
    <property type="project" value="TreeGrafter"/>
</dbReference>
<dbReference type="PANTHER" id="PTHR10648">
    <property type="entry name" value="SERINE/THREONINE-PROTEIN PHOSPHATASE PP2A 65 KDA REGULATORY SUBUNIT"/>
    <property type="match status" value="1"/>
</dbReference>
<dbReference type="InterPro" id="IPR011989">
    <property type="entry name" value="ARM-like"/>
</dbReference>
<dbReference type="PROSITE" id="PS50077">
    <property type="entry name" value="HEAT_REPEAT"/>
    <property type="match status" value="2"/>
</dbReference>
<proteinExistence type="predicted"/>
<dbReference type="InterPro" id="IPR021133">
    <property type="entry name" value="HEAT_type_2"/>
</dbReference>
<dbReference type="PANTHER" id="PTHR10648:SF4">
    <property type="entry name" value="PROTEIN PHOSPHATASE 2 (FORMERLY 2A), REGULATORY SUBUNIT A, BETA ISOFORM-RELATED"/>
    <property type="match status" value="1"/>
</dbReference>
<dbReference type="GO" id="GO:0005634">
    <property type="term" value="C:nucleus"/>
    <property type="evidence" value="ECO:0007669"/>
    <property type="project" value="TreeGrafter"/>
</dbReference>
<evidence type="ECO:0000256" key="2">
    <source>
        <dbReference type="PROSITE-ProRule" id="PRU00103"/>
    </source>
</evidence>
<dbReference type="Gene3D" id="2.30.42.10">
    <property type="match status" value="1"/>
</dbReference>
<feature type="compositionally biased region" description="Basic and acidic residues" evidence="3">
    <location>
        <begin position="634"/>
        <end position="646"/>
    </location>
</feature>
<dbReference type="InterPro" id="IPR036034">
    <property type="entry name" value="PDZ_sf"/>
</dbReference>
<evidence type="ECO:0000256" key="3">
    <source>
        <dbReference type="SAM" id="MobiDB-lite"/>
    </source>
</evidence>
<protein>
    <submittedName>
        <fullName evidence="4">Uncharacterized protein</fullName>
    </submittedName>
</protein>